<protein>
    <submittedName>
        <fullName evidence="1">Uncharacterized protein</fullName>
    </submittedName>
</protein>
<name>E1YMU0_9BACT</name>
<evidence type="ECO:0000313" key="1">
    <source>
        <dbReference type="EMBL" id="CBX31884.1"/>
    </source>
</evidence>
<dbReference type="EMBL" id="FR695880">
    <property type="protein sequence ID" value="CBX31884.1"/>
    <property type="molecule type" value="Genomic_DNA"/>
</dbReference>
<proteinExistence type="predicted"/>
<dbReference type="AlphaFoldDB" id="E1YMU0"/>
<organism evidence="1">
    <name type="scientific">uncultured Desulfobacterium sp</name>
    <dbReference type="NCBI Taxonomy" id="201089"/>
    <lineage>
        <taxon>Bacteria</taxon>
        <taxon>Pseudomonadati</taxon>
        <taxon>Thermodesulfobacteriota</taxon>
        <taxon>Desulfobacteria</taxon>
        <taxon>Desulfobacterales</taxon>
        <taxon>Desulfobacteriaceae</taxon>
        <taxon>Desulfobacterium</taxon>
        <taxon>environmental samples</taxon>
    </lineage>
</organism>
<gene>
    <name evidence="1" type="ORF">N47_O13030</name>
</gene>
<accession>E1YMU0</accession>
<sequence>MSTLYHARYFAYELTLSLFDACVDLNPHQIEAALFDTYKLLQTSTKKQSGLNARKAALRNVP</sequence>
<reference evidence="1" key="1">
    <citation type="journal article" date="2011" name="Environ. Microbiol.">
        <title>Genomic insights into the metabolic potential of the polycyclic aromatic hydrocarbon degrading sulfate-reducing Deltaproteobacterium N47.</title>
        <authorList>
            <person name="Bergmann F."/>
            <person name="Selesi D."/>
            <person name="Weinmaier T."/>
            <person name="Tischler P."/>
            <person name="Rattei T."/>
            <person name="Meckenstock R.U."/>
        </authorList>
    </citation>
    <scope>NUCLEOTIDE SEQUENCE</scope>
</reference>